<proteinExistence type="predicted"/>
<dbReference type="EMBL" id="UINC01201623">
    <property type="protein sequence ID" value="SVE21048.1"/>
    <property type="molecule type" value="Genomic_DNA"/>
</dbReference>
<organism evidence="1">
    <name type="scientific">marine metagenome</name>
    <dbReference type="NCBI Taxonomy" id="408172"/>
    <lineage>
        <taxon>unclassified sequences</taxon>
        <taxon>metagenomes</taxon>
        <taxon>ecological metagenomes</taxon>
    </lineage>
</organism>
<feature type="non-terminal residue" evidence="1">
    <location>
        <position position="59"/>
    </location>
</feature>
<name>A0A383BNT5_9ZZZZ</name>
<sequence length="59" mass="6449">MLDQQHIDEFDRDGFLTVGNLLSAVEVAELSDALDQVLAKGPDGFAEEEPEPVSFRSLS</sequence>
<dbReference type="AlphaFoldDB" id="A0A383BNT5"/>
<evidence type="ECO:0000313" key="1">
    <source>
        <dbReference type="EMBL" id="SVE21048.1"/>
    </source>
</evidence>
<protein>
    <submittedName>
        <fullName evidence="1">Uncharacterized protein</fullName>
    </submittedName>
</protein>
<dbReference type="SUPFAM" id="SSF51197">
    <property type="entry name" value="Clavaminate synthase-like"/>
    <property type="match status" value="1"/>
</dbReference>
<accession>A0A383BNT5</accession>
<reference evidence="1" key="1">
    <citation type="submission" date="2018-05" db="EMBL/GenBank/DDBJ databases">
        <authorList>
            <person name="Lanie J.A."/>
            <person name="Ng W.-L."/>
            <person name="Kazmierczak K.M."/>
            <person name="Andrzejewski T.M."/>
            <person name="Davidsen T.M."/>
            <person name="Wayne K.J."/>
            <person name="Tettelin H."/>
            <person name="Glass J.I."/>
            <person name="Rusch D."/>
            <person name="Podicherti R."/>
            <person name="Tsui H.-C.T."/>
            <person name="Winkler M.E."/>
        </authorList>
    </citation>
    <scope>NUCLEOTIDE SEQUENCE</scope>
</reference>
<gene>
    <name evidence="1" type="ORF">METZ01_LOCUS473902</name>
</gene>
<dbReference type="Gene3D" id="2.60.120.620">
    <property type="entry name" value="q2cbj1_9rhob like domain"/>
    <property type="match status" value="1"/>
</dbReference>